<sequence>MSLAEAEAMLEFADRERRPVRGSENTETKRGERFPCDPEADRQALRELAWDCFEYTPVVAIEEAETPECLLLDIAGCAHLFGGETAMCRGILQAFRQRGLQTRIALADTIGAAWALAHYGRSEIVRSSPPLVKTLAPLPVESLRLPPDVEKKLARLDLRRVGQLLKLPRSVLPSRFGKQLLVRLDQALGRRPEPVTPLVCPEPVEVERIFAEPIRNRDWIESVLEELIVRLTAQLQQRQLVAMQFTCRFVTPRQPSVLISGADTEPQKNRRPPAIIDLRLVAPTDSASYLQELFALQWERFHLPGEIDQIVLRAGQLGSRKTKQRALFDRNDDGNEAKLVALLDRLRGRLGRQSVMRARLVSEWLPEEQFRYEELLHGLPSITAGTFPPEWTATAEGSLPPRLYRRPLPLDVVTCDDRPIRLRWGRETFFVHDCEGPQRIETGWWVRRLIRRDYYRVATEDGRRLWVFRQRPRDAWFLHGEG</sequence>
<proteinExistence type="predicted"/>
<dbReference type="KEGG" id="mri:Mal4_19090"/>
<dbReference type="GO" id="GO:0006281">
    <property type="term" value="P:DNA repair"/>
    <property type="evidence" value="ECO:0007669"/>
    <property type="project" value="TreeGrafter"/>
</dbReference>
<evidence type="ECO:0000313" key="3">
    <source>
        <dbReference type="EMBL" id="QDU37594.1"/>
    </source>
</evidence>
<dbReference type="AlphaFoldDB" id="A0A517Z565"/>
<dbReference type="PANTHER" id="PTHR35369:SF2">
    <property type="entry name" value="BLR3025 PROTEIN"/>
    <property type="match status" value="1"/>
</dbReference>
<dbReference type="InterPro" id="IPR043502">
    <property type="entry name" value="DNA/RNA_pol_sf"/>
</dbReference>
<dbReference type="Proteomes" id="UP000320496">
    <property type="component" value="Chromosome"/>
</dbReference>
<protein>
    <submittedName>
        <fullName evidence="3">DNA polymerase IV</fullName>
    </submittedName>
</protein>
<dbReference type="PANTHER" id="PTHR35369">
    <property type="entry name" value="BLR3025 PROTEIN-RELATED"/>
    <property type="match status" value="1"/>
</dbReference>
<evidence type="ECO:0000256" key="2">
    <source>
        <dbReference type="SAM" id="MobiDB-lite"/>
    </source>
</evidence>
<dbReference type="SUPFAM" id="SSF56672">
    <property type="entry name" value="DNA/RNA polymerases"/>
    <property type="match status" value="1"/>
</dbReference>
<organism evidence="3 4">
    <name type="scientific">Maioricimonas rarisocia</name>
    <dbReference type="NCBI Taxonomy" id="2528026"/>
    <lineage>
        <taxon>Bacteria</taxon>
        <taxon>Pseudomonadati</taxon>
        <taxon>Planctomycetota</taxon>
        <taxon>Planctomycetia</taxon>
        <taxon>Planctomycetales</taxon>
        <taxon>Planctomycetaceae</taxon>
        <taxon>Maioricimonas</taxon>
    </lineage>
</organism>
<keyword evidence="4" id="KW-1185">Reference proteome</keyword>
<keyword evidence="1" id="KW-0227">DNA damage</keyword>
<reference evidence="3 4" key="1">
    <citation type="submission" date="2019-02" db="EMBL/GenBank/DDBJ databases">
        <title>Deep-cultivation of Planctomycetes and their phenomic and genomic characterization uncovers novel biology.</title>
        <authorList>
            <person name="Wiegand S."/>
            <person name="Jogler M."/>
            <person name="Boedeker C."/>
            <person name="Pinto D."/>
            <person name="Vollmers J."/>
            <person name="Rivas-Marin E."/>
            <person name="Kohn T."/>
            <person name="Peeters S.H."/>
            <person name="Heuer A."/>
            <person name="Rast P."/>
            <person name="Oberbeckmann S."/>
            <person name="Bunk B."/>
            <person name="Jeske O."/>
            <person name="Meyerdierks A."/>
            <person name="Storesund J.E."/>
            <person name="Kallscheuer N."/>
            <person name="Luecker S."/>
            <person name="Lage O.M."/>
            <person name="Pohl T."/>
            <person name="Merkel B.J."/>
            <person name="Hornburger P."/>
            <person name="Mueller R.-W."/>
            <person name="Bruemmer F."/>
            <person name="Labrenz M."/>
            <person name="Spormann A.M."/>
            <person name="Op den Camp H."/>
            <person name="Overmann J."/>
            <person name="Amann R."/>
            <person name="Jetten M.S.M."/>
            <person name="Mascher T."/>
            <person name="Medema M.H."/>
            <person name="Devos D.P."/>
            <person name="Kaster A.-K."/>
            <person name="Ovreas L."/>
            <person name="Rohde M."/>
            <person name="Galperin M.Y."/>
            <person name="Jogler C."/>
        </authorList>
    </citation>
    <scope>NUCLEOTIDE SEQUENCE [LARGE SCALE GENOMIC DNA]</scope>
    <source>
        <strain evidence="3 4">Mal4</strain>
    </source>
</reference>
<name>A0A517Z565_9PLAN</name>
<dbReference type="CDD" id="cd03468">
    <property type="entry name" value="PolY_like"/>
    <property type="match status" value="1"/>
</dbReference>
<feature type="region of interest" description="Disordered" evidence="2">
    <location>
        <begin position="14"/>
        <end position="36"/>
    </location>
</feature>
<evidence type="ECO:0000256" key="1">
    <source>
        <dbReference type="ARBA" id="ARBA00022763"/>
    </source>
</evidence>
<dbReference type="EMBL" id="CP036275">
    <property type="protein sequence ID" value="QDU37594.1"/>
    <property type="molecule type" value="Genomic_DNA"/>
</dbReference>
<dbReference type="InterPro" id="IPR050356">
    <property type="entry name" value="SulA_CellDiv_inhibitor"/>
</dbReference>
<evidence type="ECO:0000313" key="4">
    <source>
        <dbReference type="Proteomes" id="UP000320496"/>
    </source>
</evidence>
<accession>A0A517Z565</accession>
<gene>
    <name evidence="3" type="ORF">Mal4_19090</name>
</gene>